<proteinExistence type="predicted"/>
<dbReference type="AlphaFoldDB" id="A0A8D8F1M3"/>
<feature type="region of interest" description="Disordered" evidence="1">
    <location>
        <begin position="1"/>
        <end position="77"/>
    </location>
</feature>
<feature type="region of interest" description="Disordered" evidence="1">
    <location>
        <begin position="99"/>
        <end position="127"/>
    </location>
</feature>
<name>A0A8D8F1M3_CULPI</name>
<accession>A0A8D8F1M3</accession>
<protein>
    <submittedName>
        <fullName evidence="2">(northern house mosquito) hypothetical protein</fullName>
    </submittedName>
</protein>
<organism evidence="2">
    <name type="scientific">Culex pipiens</name>
    <name type="common">House mosquito</name>
    <dbReference type="NCBI Taxonomy" id="7175"/>
    <lineage>
        <taxon>Eukaryota</taxon>
        <taxon>Metazoa</taxon>
        <taxon>Ecdysozoa</taxon>
        <taxon>Arthropoda</taxon>
        <taxon>Hexapoda</taxon>
        <taxon>Insecta</taxon>
        <taxon>Pterygota</taxon>
        <taxon>Neoptera</taxon>
        <taxon>Endopterygota</taxon>
        <taxon>Diptera</taxon>
        <taxon>Nematocera</taxon>
        <taxon>Culicoidea</taxon>
        <taxon>Culicidae</taxon>
        <taxon>Culicinae</taxon>
        <taxon>Culicini</taxon>
        <taxon>Culex</taxon>
        <taxon>Culex</taxon>
    </lineage>
</organism>
<sequence>MSSTQPTKIPAWPPVPTRTRWYLTSPTPHLRTPMATAKHRPPAQSPWLRPSPSEAQSNIRTLPQRRTQPQRCNQHRRTRPLWLQWAVRVPLVASSALPVGCQTPAPARSSSTTTRRVAGVGSSSWSE</sequence>
<evidence type="ECO:0000313" key="2">
    <source>
        <dbReference type="EMBL" id="CAG6453629.1"/>
    </source>
</evidence>
<reference evidence="2" key="1">
    <citation type="submission" date="2021-05" db="EMBL/GenBank/DDBJ databases">
        <authorList>
            <person name="Alioto T."/>
            <person name="Alioto T."/>
            <person name="Gomez Garrido J."/>
        </authorList>
    </citation>
    <scope>NUCLEOTIDE SEQUENCE</scope>
</reference>
<dbReference type="EMBL" id="HBUE01023547">
    <property type="protein sequence ID" value="CAG6453629.1"/>
    <property type="molecule type" value="Transcribed_RNA"/>
</dbReference>
<evidence type="ECO:0000256" key="1">
    <source>
        <dbReference type="SAM" id="MobiDB-lite"/>
    </source>
</evidence>
<feature type="compositionally biased region" description="Low complexity" evidence="1">
    <location>
        <begin position="60"/>
        <end position="71"/>
    </location>
</feature>